<gene>
    <name evidence="5" type="ORF">JYZ213_LOCUS25459</name>
</gene>
<name>A0A814UDP0_9BILA</name>
<evidence type="ECO:0000313" key="5">
    <source>
        <dbReference type="EMBL" id="CAF1175340.1"/>
    </source>
</evidence>
<evidence type="ECO:0000256" key="1">
    <source>
        <dbReference type="ARBA" id="ARBA00022737"/>
    </source>
</evidence>
<dbReference type="InterPro" id="IPR011333">
    <property type="entry name" value="SKP1/BTB/POZ_sf"/>
</dbReference>
<dbReference type="Proteomes" id="UP000663845">
    <property type="component" value="Unassembled WGS sequence"/>
</dbReference>
<dbReference type="InterPro" id="IPR003131">
    <property type="entry name" value="T1-type_BTB"/>
</dbReference>
<evidence type="ECO:0000313" key="6">
    <source>
        <dbReference type="Proteomes" id="UP000663845"/>
    </source>
</evidence>
<dbReference type="PROSITE" id="PS51125">
    <property type="entry name" value="NHL"/>
    <property type="match status" value="1"/>
</dbReference>
<dbReference type="InterPro" id="IPR001258">
    <property type="entry name" value="NHL_repeat"/>
</dbReference>
<dbReference type="CDD" id="cd05819">
    <property type="entry name" value="NHL"/>
    <property type="match status" value="1"/>
</dbReference>
<feature type="transmembrane region" description="Helical" evidence="3">
    <location>
        <begin position="7"/>
        <end position="24"/>
    </location>
</feature>
<dbReference type="EMBL" id="CAJNOG010000325">
    <property type="protein sequence ID" value="CAF1175340.1"/>
    <property type="molecule type" value="Genomic_DNA"/>
</dbReference>
<proteinExistence type="predicted"/>
<dbReference type="PANTHER" id="PTHR24104">
    <property type="entry name" value="E3 UBIQUITIN-PROTEIN LIGASE NHLRC1-RELATED"/>
    <property type="match status" value="1"/>
</dbReference>
<evidence type="ECO:0000256" key="3">
    <source>
        <dbReference type="SAM" id="Phobius"/>
    </source>
</evidence>
<dbReference type="Pfam" id="PF02214">
    <property type="entry name" value="BTB_2"/>
    <property type="match status" value="1"/>
</dbReference>
<dbReference type="Pfam" id="PF01436">
    <property type="entry name" value="NHL"/>
    <property type="match status" value="1"/>
</dbReference>
<dbReference type="GO" id="GO:0000209">
    <property type="term" value="P:protein polyubiquitination"/>
    <property type="evidence" value="ECO:0007669"/>
    <property type="project" value="TreeGrafter"/>
</dbReference>
<accession>A0A814UDP0</accession>
<dbReference type="GO" id="GO:0051260">
    <property type="term" value="P:protein homooligomerization"/>
    <property type="evidence" value="ECO:0007669"/>
    <property type="project" value="InterPro"/>
</dbReference>
<keyword evidence="3" id="KW-0472">Membrane</keyword>
<dbReference type="Gene3D" id="2.120.10.30">
    <property type="entry name" value="TolB, C-terminal domain"/>
    <property type="match status" value="2"/>
</dbReference>
<keyword evidence="1" id="KW-0677">Repeat</keyword>
<feature type="domain" description="Potassium channel tetramerisation-type BTB" evidence="4">
    <location>
        <begin position="42"/>
        <end position="103"/>
    </location>
</feature>
<dbReference type="GO" id="GO:0061630">
    <property type="term" value="F:ubiquitin protein ligase activity"/>
    <property type="evidence" value="ECO:0007669"/>
    <property type="project" value="TreeGrafter"/>
</dbReference>
<dbReference type="GO" id="GO:0043161">
    <property type="term" value="P:proteasome-mediated ubiquitin-dependent protein catabolic process"/>
    <property type="evidence" value="ECO:0007669"/>
    <property type="project" value="TreeGrafter"/>
</dbReference>
<keyword evidence="3" id="KW-1133">Transmembrane helix</keyword>
<dbReference type="AlphaFoldDB" id="A0A814UDP0"/>
<organism evidence="5 6">
    <name type="scientific">Adineta steineri</name>
    <dbReference type="NCBI Taxonomy" id="433720"/>
    <lineage>
        <taxon>Eukaryota</taxon>
        <taxon>Metazoa</taxon>
        <taxon>Spiralia</taxon>
        <taxon>Gnathifera</taxon>
        <taxon>Rotifera</taxon>
        <taxon>Eurotatoria</taxon>
        <taxon>Bdelloidea</taxon>
        <taxon>Adinetida</taxon>
        <taxon>Adinetidae</taxon>
        <taxon>Adineta</taxon>
    </lineage>
</organism>
<dbReference type="SUPFAM" id="SSF101898">
    <property type="entry name" value="NHL repeat"/>
    <property type="match status" value="1"/>
</dbReference>
<reference evidence="5" key="1">
    <citation type="submission" date="2021-02" db="EMBL/GenBank/DDBJ databases">
        <authorList>
            <person name="Nowell W R."/>
        </authorList>
    </citation>
    <scope>NUCLEOTIDE SEQUENCE</scope>
</reference>
<evidence type="ECO:0000256" key="2">
    <source>
        <dbReference type="PROSITE-ProRule" id="PRU00504"/>
    </source>
</evidence>
<dbReference type="SUPFAM" id="SSF50952">
    <property type="entry name" value="Soluble quinoprotein glucose dehydrogenase"/>
    <property type="match status" value="1"/>
</dbReference>
<dbReference type="GO" id="GO:0008270">
    <property type="term" value="F:zinc ion binding"/>
    <property type="evidence" value="ECO:0007669"/>
    <property type="project" value="UniProtKB-KW"/>
</dbReference>
<sequence length="570" mass="64418">MNTYPKLFIYLYIFLTIINIINSTESITEENITNDSDQTDVIQLNVGGELIMTTRSTLTCITNSTLAIIFNDRWENILSRDKHGNIFLDFNPVLFHHLLEQLRLIENNESILFYPPLLSSLIIPYEKMLRKLGLNQLNKPNDIIQLNVGGEILTTRQKILNQITNYTTNLFIDSNPYEIRQLVNQLREQDEIEIVTETTTFAPETTSFFTTFTPETTSYSTMLSPETTSFSATFIPETTFSSTTLSPETTSFSATFIPKPSKPMITTSEYDDGICANATWNPYGITVAGGNGQGSELNQLNHPMGIFIDENSSIYVADTHNNRISKWILGASQGEIVVGANNSKNYVSSVVVDKNQTIYLCDRFNNRIVRWLKNALMEEVILSNISCWGLALDKEGSLYISGHEDNRIIKWPAKEIVAGGNGEGNQNDQLSSPYQIFIDNKQTIYIADYFNHRIMKWFNDDLQEGLIVAGGNGYGDGLDQLKLPHSVIVDQMGTMYIVDFGNNRILRWFKHSKSGRILIGNDESGNDANQLSDPYDIAFDREGNLYVADTSNHRIQMYRIDKSACTTNEL</sequence>
<feature type="repeat" description="NHL" evidence="2">
    <location>
        <begin position="522"/>
        <end position="561"/>
    </location>
</feature>
<dbReference type="InterPro" id="IPR011041">
    <property type="entry name" value="Quinoprot_gluc/sorb_DH_b-prop"/>
</dbReference>
<comment type="caution">
    <text evidence="5">The sequence shown here is derived from an EMBL/GenBank/DDBJ whole genome shotgun (WGS) entry which is preliminary data.</text>
</comment>
<dbReference type="SUPFAM" id="SSF54695">
    <property type="entry name" value="POZ domain"/>
    <property type="match status" value="1"/>
</dbReference>
<protein>
    <recommendedName>
        <fullName evidence="4">Potassium channel tetramerisation-type BTB domain-containing protein</fullName>
    </recommendedName>
</protein>
<dbReference type="PANTHER" id="PTHR24104:SF25">
    <property type="entry name" value="PROTEIN LIN-41"/>
    <property type="match status" value="1"/>
</dbReference>
<dbReference type="Gene3D" id="3.30.710.10">
    <property type="entry name" value="Potassium Channel Kv1.1, Chain A"/>
    <property type="match status" value="1"/>
</dbReference>
<dbReference type="InterPro" id="IPR011042">
    <property type="entry name" value="6-blade_b-propeller_TolB-like"/>
</dbReference>
<dbReference type="InterPro" id="IPR050952">
    <property type="entry name" value="TRIM-NHL_E3_ligases"/>
</dbReference>
<evidence type="ECO:0000259" key="4">
    <source>
        <dbReference type="Pfam" id="PF02214"/>
    </source>
</evidence>
<keyword evidence="3" id="KW-0812">Transmembrane</keyword>